<keyword evidence="4" id="KW-0547">Nucleotide-binding</keyword>
<protein>
    <recommendedName>
        <fullName evidence="2">histidine kinase</fullName>
        <ecNumber evidence="2">2.7.13.3</ecNumber>
    </recommendedName>
</protein>
<feature type="transmembrane region" description="Helical" evidence="9">
    <location>
        <begin position="122"/>
        <end position="141"/>
    </location>
</feature>
<dbReference type="EC" id="2.7.13.3" evidence="2"/>
<dbReference type="InterPro" id="IPR050351">
    <property type="entry name" value="BphY/WalK/GraS-like"/>
</dbReference>
<proteinExistence type="predicted"/>
<reference evidence="11 12" key="1">
    <citation type="submission" date="2023-10" db="EMBL/GenBank/DDBJ databases">
        <title>Complete Genome Sequence of Limnobacter thiooxidans CS-K2T, Isolated from freshwater lake sediments in Bavaria, Germany.</title>
        <authorList>
            <person name="Naruki M."/>
            <person name="Watanabe A."/>
            <person name="Warashina T."/>
            <person name="Morita T."/>
            <person name="Arakawa K."/>
        </authorList>
    </citation>
    <scope>NUCLEOTIDE SEQUENCE [LARGE SCALE GENOMIC DNA]</scope>
    <source>
        <strain evidence="11 12">CS-K2</strain>
    </source>
</reference>
<feature type="transmembrane region" description="Helical" evidence="9">
    <location>
        <begin position="233"/>
        <end position="254"/>
    </location>
</feature>
<feature type="transmembrane region" description="Helical" evidence="9">
    <location>
        <begin position="190"/>
        <end position="213"/>
    </location>
</feature>
<evidence type="ECO:0000256" key="1">
    <source>
        <dbReference type="ARBA" id="ARBA00000085"/>
    </source>
</evidence>
<feature type="transmembrane region" description="Helical" evidence="9">
    <location>
        <begin position="20"/>
        <end position="38"/>
    </location>
</feature>
<name>A0AA86ME53_9BURK</name>
<feature type="transmembrane region" description="Helical" evidence="9">
    <location>
        <begin position="59"/>
        <end position="79"/>
    </location>
</feature>
<dbReference type="SUPFAM" id="SSF55785">
    <property type="entry name" value="PYP-like sensor domain (PAS domain)"/>
    <property type="match status" value="1"/>
</dbReference>
<evidence type="ECO:0000256" key="6">
    <source>
        <dbReference type="ARBA" id="ARBA00022840"/>
    </source>
</evidence>
<keyword evidence="6" id="KW-0067">ATP-binding</keyword>
<dbReference type="Gene3D" id="1.10.287.130">
    <property type="match status" value="1"/>
</dbReference>
<keyword evidence="8" id="KW-0175">Coiled coil</keyword>
<organism evidence="11 12">
    <name type="scientific">Limnobacter thiooxidans</name>
    <dbReference type="NCBI Taxonomy" id="131080"/>
    <lineage>
        <taxon>Bacteria</taxon>
        <taxon>Pseudomonadati</taxon>
        <taxon>Pseudomonadota</taxon>
        <taxon>Betaproteobacteria</taxon>
        <taxon>Burkholderiales</taxon>
        <taxon>Burkholderiaceae</taxon>
        <taxon>Limnobacter</taxon>
    </lineage>
</organism>
<dbReference type="GO" id="GO:0005524">
    <property type="term" value="F:ATP binding"/>
    <property type="evidence" value="ECO:0007669"/>
    <property type="project" value="UniProtKB-KW"/>
</dbReference>
<dbReference type="GO" id="GO:0000155">
    <property type="term" value="F:phosphorelay sensor kinase activity"/>
    <property type="evidence" value="ECO:0007669"/>
    <property type="project" value="InterPro"/>
</dbReference>
<keyword evidence="9" id="KW-0812">Transmembrane</keyword>
<dbReference type="GO" id="GO:0007234">
    <property type="term" value="P:osmosensory signaling via phosphorelay pathway"/>
    <property type="evidence" value="ECO:0007669"/>
    <property type="project" value="TreeGrafter"/>
</dbReference>
<evidence type="ECO:0000256" key="7">
    <source>
        <dbReference type="ARBA" id="ARBA00023012"/>
    </source>
</evidence>
<dbReference type="KEGG" id="lto:RGQ30_10110"/>
<keyword evidence="9" id="KW-0472">Membrane</keyword>
<dbReference type="Pfam" id="PF00512">
    <property type="entry name" value="HisKA"/>
    <property type="match status" value="1"/>
</dbReference>
<feature type="transmembrane region" description="Helical" evidence="9">
    <location>
        <begin position="153"/>
        <end position="170"/>
    </location>
</feature>
<evidence type="ECO:0000256" key="9">
    <source>
        <dbReference type="SAM" id="Phobius"/>
    </source>
</evidence>
<evidence type="ECO:0000313" key="12">
    <source>
        <dbReference type="Proteomes" id="UP001329151"/>
    </source>
</evidence>
<dbReference type="CDD" id="cd00082">
    <property type="entry name" value="HisKA"/>
    <property type="match status" value="1"/>
</dbReference>
<dbReference type="PANTHER" id="PTHR42878">
    <property type="entry name" value="TWO-COMPONENT HISTIDINE KINASE"/>
    <property type="match status" value="1"/>
</dbReference>
<evidence type="ECO:0000256" key="4">
    <source>
        <dbReference type="ARBA" id="ARBA00022741"/>
    </source>
</evidence>
<accession>A0AA86ME53</accession>
<dbReference type="InterPro" id="IPR000700">
    <property type="entry name" value="PAS-assoc_C"/>
</dbReference>
<feature type="coiled-coil region" evidence="8">
    <location>
        <begin position="265"/>
        <end position="306"/>
    </location>
</feature>
<gene>
    <name evidence="11" type="ORF">RGQ30_10110</name>
</gene>
<feature type="transmembrane region" description="Helical" evidence="9">
    <location>
        <begin position="85"/>
        <end position="110"/>
    </location>
</feature>
<evidence type="ECO:0000259" key="10">
    <source>
        <dbReference type="PROSITE" id="PS50113"/>
    </source>
</evidence>
<dbReference type="EMBL" id="AP028947">
    <property type="protein sequence ID" value="BET25510.1"/>
    <property type="molecule type" value="Genomic_DNA"/>
</dbReference>
<dbReference type="GO" id="GO:0000156">
    <property type="term" value="F:phosphorelay response regulator activity"/>
    <property type="evidence" value="ECO:0007669"/>
    <property type="project" value="TreeGrafter"/>
</dbReference>
<dbReference type="AlphaFoldDB" id="A0AA86ME53"/>
<keyword evidence="9" id="KW-1133">Transmembrane helix</keyword>
<dbReference type="SMART" id="SM00388">
    <property type="entry name" value="HisKA"/>
    <property type="match status" value="1"/>
</dbReference>
<dbReference type="PANTHER" id="PTHR42878:SF7">
    <property type="entry name" value="SENSOR HISTIDINE KINASE GLRK"/>
    <property type="match status" value="1"/>
</dbReference>
<dbReference type="GO" id="GO:0030295">
    <property type="term" value="F:protein kinase activator activity"/>
    <property type="evidence" value="ECO:0007669"/>
    <property type="project" value="TreeGrafter"/>
</dbReference>
<keyword evidence="12" id="KW-1185">Reference proteome</keyword>
<comment type="catalytic activity">
    <reaction evidence="1">
        <text>ATP + protein L-histidine = ADP + protein N-phospho-L-histidine.</text>
        <dbReference type="EC" id="2.7.13.3"/>
    </reaction>
</comment>
<evidence type="ECO:0000256" key="2">
    <source>
        <dbReference type="ARBA" id="ARBA00012438"/>
    </source>
</evidence>
<evidence type="ECO:0000256" key="5">
    <source>
        <dbReference type="ARBA" id="ARBA00022777"/>
    </source>
</evidence>
<evidence type="ECO:0000256" key="3">
    <source>
        <dbReference type="ARBA" id="ARBA00022679"/>
    </source>
</evidence>
<dbReference type="InterPro" id="IPR035965">
    <property type="entry name" value="PAS-like_dom_sf"/>
</dbReference>
<keyword evidence="7" id="KW-0902">Two-component regulatory system</keyword>
<dbReference type="PROSITE" id="PS50113">
    <property type="entry name" value="PAC"/>
    <property type="match status" value="1"/>
</dbReference>
<evidence type="ECO:0000313" key="11">
    <source>
        <dbReference type="EMBL" id="BET25510.1"/>
    </source>
</evidence>
<dbReference type="Gene3D" id="3.30.450.20">
    <property type="entry name" value="PAS domain"/>
    <property type="match status" value="1"/>
</dbReference>
<feature type="domain" description="PAC" evidence="10">
    <location>
        <begin position="387"/>
        <end position="439"/>
    </location>
</feature>
<dbReference type="Proteomes" id="UP001329151">
    <property type="component" value="Chromosome"/>
</dbReference>
<dbReference type="RefSeq" id="WP_130558779.1">
    <property type="nucleotide sequence ID" value="NZ_AP028947.1"/>
</dbReference>
<sequence length="683" mass="77482">MNWLVEDFAFAAQIISEAHLSGLVFGFFASLLAMTVGVEVRIKNPPLIANQHYLIRRGALITLYVISMFFASAFVGLTLPSAKEAMFSISGTVLTFIACVAVFLCIDYLVQSSKEKAGLFMLLYTSLGILVQFAIHMAFIFIPNSQKILDVRWSGLVVMYVFLFICMALLSRFAHETSVGKYRPLQSRMIYIFGIVGLNQMIALSVIGFIHVGNHSVPLAWYGLWTSWSGFEVFVSFSALIMISVLMCYVYAFIERSLHMLRADNQKLQVLKQDALTRVANASEELEFKRTRIAQLERSIELVQHDHEMSVDSLVAAVATLEDGVFEWDFEQETLAFSSSWHHLFGLDRVKQGPMPAEVWRAGVLEDDIKALDTALQDCLTLQTPSEAVQIRYSTPYGSLLKLEIRLVAVKNAYGLPSKAVGIIHDRTEEMDLERSIREELDEESLLSSRKSQFVSYLSHEIRTPMTVIGSAKALLESTLQRDPVNLENSLHYVDQIGGALRSLRALVDETLMFMGANFTRKHLNITSLDVRRVFDQFSSFEQRRRHGQHWLEFHLDPTLDNHSFYSDEYVFTQALRQLLAYAESRESSVGKLSIKMPDSQTLFLCLELTAWPVWMIKSGQLEPHHTEETVVPFKGECLPFTLLLTKRVIRLINGRIMIKSRGNQHWLCVDLPSMKESPCPVS</sequence>
<dbReference type="InterPro" id="IPR036097">
    <property type="entry name" value="HisK_dim/P_sf"/>
</dbReference>
<dbReference type="InterPro" id="IPR003661">
    <property type="entry name" value="HisK_dim/P_dom"/>
</dbReference>
<keyword evidence="5" id="KW-0418">Kinase</keyword>
<dbReference type="SUPFAM" id="SSF47384">
    <property type="entry name" value="Homodimeric domain of signal transducing histidine kinase"/>
    <property type="match status" value="1"/>
</dbReference>
<evidence type="ECO:0000256" key="8">
    <source>
        <dbReference type="SAM" id="Coils"/>
    </source>
</evidence>
<keyword evidence="3" id="KW-0808">Transferase</keyword>